<dbReference type="AlphaFoldDB" id="A0A654FMB4"/>
<proteinExistence type="predicted"/>
<protein>
    <submittedName>
        <fullName evidence="2">Uncharacterized protein</fullName>
    </submittedName>
</protein>
<organism evidence="2 3">
    <name type="scientific">Arabidopsis thaliana</name>
    <name type="common">Mouse-ear cress</name>
    <dbReference type="NCBI Taxonomy" id="3702"/>
    <lineage>
        <taxon>Eukaryota</taxon>
        <taxon>Viridiplantae</taxon>
        <taxon>Streptophyta</taxon>
        <taxon>Embryophyta</taxon>
        <taxon>Tracheophyta</taxon>
        <taxon>Spermatophyta</taxon>
        <taxon>Magnoliopsida</taxon>
        <taxon>eudicotyledons</taxon>
        <taxon>Gunneridae</taxon>
        <taxon>Pentapetalae</taxon>
        <taxon>rosids</taxon>
        <taxon>malvids</taxon>
        <taxon>Brassicales</taxon>
        <taxon>Brassicaceae</taxon>
        <taxon>Camelineae</taxon>
        <taxon>Arabidopsis</taxon>
    </lineage>
</organism>
<name>A0A654FMB4_ARATH</name>
<evidence type="ECO:0000313" key="3">
    <source>
        <dbReference type="Proteomes" id="UP000426265"/>
    </source>
</evidence>
<dbReference type="ExpressionAtlas" id="A0A654FMB4">
    <property type="expression patterns" value="baseline"/>
</dbReference>
<dbReference type="Proteomes" id="UP000426265">
    <property type="component" value="Unassembled WGS sequence"/>
</dbReference>
<evidence type="ECO:0000313" key="2">
    <source>
        <dbReference type="EMBL" id="VYS61966.1"/>
    </source>
</evidence>
<evidence type="ECO:0000256" key="1">
    <source>
        <dbReference type="SAM" id="SignalP"/>
    </source>
</evidence>
<feature type="chain" id="PRO_5024818782" evidence="1">
    <location>
        <begin position="25"/>
        <end position="81"/>
    </location>
</feature>
<dbReference type="EMBL" id="CACRSJ010000109">
    <property type="protein sequence ID" value="VYS61966.1"/>
    <property type="molecule type" value="Genomic_DNA"/>
</dbReference>
<keyword evidence="1" id="KW-0732">Signal</keyword>
<sequence length="81" mass="9147">MTTTMKTFVAFVLTVFFIMSSAHCRTTTGGSPGNWLLGRTKTCFTPALCIYRGVHGCDSYCKTKNFDYGYCRQEHCCCVNY</sequence>
<feature type="signal peptide" evidence="1">
    <location>
        <begin position="1"/>
        <end position="24"/>
    </location>
</feature>
<reference evidence="2 3" key="1">
    <citation type="submission" date="2019-11" db="EMBL/GenBank/DDBJ databases">
        <authorList>
            <person name="Jiao W.-B."/>
            <person name="Schneeberger K."/>
        </authorList>
    </citation>
    <scope>NUCLEOTIDE SEQUENCE [LARGE SCALE GENOMIC DNA]</scope>
    <source>
        <strain evidence="3">cv. An-1</strain>
    </source>
</reference>
<gene>
    <name evidence="2" type="ORF">AN1_LOCUS17395</name>
</gene>
<accession>A0A654FMB4</accession>